<protein>
    <submittedName>
        <fullName evidence="1">Uncharacterized protein</fullName>
    </submittedName>
</protein>
<keyword evidence="2" id="KW-1185">Reference proteome</keyword>
<gene>
    <name evidence="1" type="ORF">SAMN05421773_110138</name>
</gene>
<evidence type="ECO:0000313" key="2">
    <source>
        <dbReference type="Proteomes" id="UP000199207"/>
    </source>
</evidence>
<dbReference type="Proteomes" id="UP000199207">
    <property type="component" value="Unassembled WGS sequence"/>
</dbReference>
<dbReference type="EMBL" id="FOLM01000010">
    <property type="protein sequence ID" value="SFD14698.1"/>
    <property type="molecule type" value="Genomic_DNA"/>
</dbReference>
<evidence type="ECO:0000313" key="1">
    <source>
        <dbReference type="EMBL" id="SFD14698.1"/>
    </source>
</evidence>
<sequence length="172" mass="18232">MNTTLAAAKANRTVATIRTWCRMGAVAAVKTGHGWDIDEASLEYRISLDKPAAPKPLTADDIIAIGGRRWTKAGKDRVYLNNIAGFIGLELTHYRTGNVSSAALNGRGIANGRAAGIASAVQKLYFDVAEGRLVALHYGARAYEVRYLNGDRETVDLVAAAFAGVEAAVAAL</sequence>
<organism evidence="1 2">
    <name type="scientific">Streptomyces aidingensis</name>
    <dbReference type="NCBI Taxonomy" id="910347"/>
    <lineage>
        <taxon>Bacteria</taxon>
        <taxon>Bacillati</taxon>
        <taxon>Actinomycetota</taxon>
        <taxon>Actinomycetes</taxon>
        <taxon>Kitasatosporales</taxon>
        <taxon>Streptomycetaceae</taxon>
        <taxon>Streptomyces</taxon>
    </lineage>
</organism>
<accession>A0A1I1Q4A1</accession>
<proteinExistence type="predicted"/>
<dbReference type="STRING" id="910347.SAMN05421773_110138"/>
<name>A0A1I1Q4A1_9ACTN</name>
<dbReference type="OrthoDB" id="4222258at2"/>
<dbReference type="RefSeq" id="WP_093839976.1">
    <property type="nucleotide sequence ID" value="NZ_FOLM01000010.1"/>
</dbReference>
<reference evidence="1 2" key="1">
    <citation type="submission" date="2016-10" db="EMBL/GenBank/DDBJ databases">
        <authorList>
            <person name="de Groot N.N."/>
        </authorList>
    </citation>
    <scope>NUCLEOTIDE SEQUENCE [LARGE SCALE GENOMIC DNA]</scope>
    <source>
        <strain evidence="1 2">CGMCC 4.5739</strain>
    </source>
</reference>
<dbReference type="AlphaFoldDB" id="A0A1I1Q4A1"/>